<dbReference type="InterPro" id="IPR014780">
    <property type="entry name" value="tRNA_psdUridine_synth_TruB"/>
</dbReference>
<reference evidence="8" key="1">
    <citation type="journal article" date="2020" name="Stud. Mycol.">
        <title>101 Dothideomycetes genomes: a test case for predicting lifestyles and emergence of pathogens.</title>
        <authorList>
            <person name="Haridas S."/>
            <person name="Albert R."/>
            <person name="Binder M."/>
            <person name="Bloem J."/>
            <person name="Labutti K."/>
            <person name="Salamov A."/>
            <person name="Andreopoulos B."/>
            <person name="Baker S."/>
            <person name="Barry K."/>
            <person name="Bills G."/>
            <person name="Bluhm B."/>
            <person name="Cannon C."/>
            <person name="Castanera R."/>
            <person name="Culley D."/>
            <person name="Daum C."/>
            <person name="Ezra D."/>
            <person name="Gonzalez J."/>
            <person name="Henrissat B."/>
            <person name="Kuo A."/>
            <person name="Liang C."/>
            <person name="Lipzen A."/>
            <person name="Lutzoni F."/>
            <person name="Magnuson J."/>
            <person name="Mondo S."/>
            <person name="Nolan M."/>
            <person name="Ohm R."/>
            <person name="Pangilinan J."/>
            <person name="Park H.-J."/>
            <person name="Ramirez L."/>
            <person name="Alfaro M."/>
            <person name="Sun H."/>
            <person name="Tritt A."/>
            <person name="Yoshinaga Y."/>
            <person name="Zwiers L.-H."/>
            <person name="Turgeon B."/>
            <person name="Goodwin S."/>
            <person name="Spatafora J."/>
            <person name="Crous P."/>
            <person name="Grigoriev I."/>
        </authorList>
    </citation>
    <scope>NUCLEOTIDE SEQUENCE</scope>
    <source>
        <strain evidence="8">CBS 473.64</strain>
    </source>
</reference>
<keyword evidence="9" id="KW-1185">Reference proteome</keyword>
<evidence type="ECO:0000256" key="6">
    <source>
        <dbReference type="SAM" id="MobiDB-lite"/>
    </source>
</evidence>
<feature type="region of interest" description="Disordered" evidence="6">
    <location>
        <begin position="327"/>
        <end position="385"/>
    </location>
</feature>
<dbReference type="SUPFAM" id="SSF55120">
    <property type="entry name" value="Pseudouridine synthase"/>
    <property type="match status" value="1"/>
</dbReference>
<dbReference type="Gene3D" id="3.30.2350.10">
    <property type="entry name" value="Pseudouridine synthase"/>
    <property type="match status" value="1"/>
</dbReference>
<feature type="compositionally biased region" description="Basic and acidic residues" evidence="6">
    <location>
        <begin position="345"/>
        <end position="365"/>
    </location>
</feature>
<dbReference type="GO" id="GO:0160148">
    <property type="term" value="F:tRNA pseudouridine(55) synthase activity"/>
    <property type="evidence" value="ECO:0007669"/>
    <property type="project" value="UniProtKB-EC"/>
</dbReference>
<evidence type="ECO:0000313" key="9">
    <source>
        <dbReference type="Proteomes" id="UP000799753"/>
    </source>
</evidence>
<dbReference type="GO" id="GO:1990481">
    <property type="term" value="P:mRNA pseudouridine synthesis"/>
    <property type="evidence" value="ECO:0007669"/>
    <property type="project" value="TreeGrafter"/>
</dbReference>
<keyword evidence="4" id="KW-0819">tRNA processing</keyword>
<dbReference type="GO" id="GO:0003723">
    <property type="term" value="F:RNA binding"/>
    <property type="evidence" value="ECO:0007669"/>
    <property type="project" value="InterPro"/>
</dbReference>
<protein>
    <recommendedName>
        <fullName evidence="3">tRNA pseudouridine(55) synthase</fullName>
        <ecNumber evidence="3">5.4.99.25</ecNumber>
    </recommendedName>
</protein>
<evidence type="ECO:0000256" key="5">
    <source>
        <dbReference type="ARBA" id="ARBA00023235"/>
    </source>
</evidence>
<dbReference type="AlphaFoldDB" id="A0A6A6RX82"/>
<dbReference type="PANTHER" id="PTHR13767:SF2">
    <property type="entry name" value="PSEUDOURIDYLATE SYNTHASE TRUB1"/>
    <property type="match status" value="1"/>
</dbReference>
<evidence type="ECO:0000259" key="7">
    <source>
        <dbReference type="Pfam" id="PF01509"/>
    </source>
</evidence>
<dbReference type="GO" id="GO:0006400">
    <property type="term" value="P:tRNA modification"/>
    <property type="evidence" value="ECO:0007669"/>
    <property type="project" value="TreeGrafter"/>
</dbReference>
<accession>A0A6A6RX82</accession>
<organism evidence="8 9">
    <name type="scientific">Massarina eburnea CBS 473.64</name>
    <dbReference type="NCBI Taxonomy" id="1395130"/>
    <lineage>
        <taxon>Eukaryota</taxon>
        <taxon>Fungi</taxon>
        <taxon>Dikarya</taxon>
        <taxon>Ascomycota</taxon>
        <taxon>Pezizomycotina</taxon>
        <taxon>Dothideomycetes</taxon>
        <taxon>Pleosporomycetidae</taxon>
        <taxon>Pleosporales</taxon>
        <taxon>Massarineae</taxon>
        <taxon>Massarinaceae</taxon>
        <taxon>Massarina</taxon>
    </lineage>
</organism>
<dbReference type="OrthoDB" id="9995526at2759"/>
<comment type="similarity">
    <text evidence="2">Belongs to the pseudouridine synthase TruB family.</text>
</comment>
<keyword evidence="5" id="KW-0413">Isomerase</keyword>
<evidence type="ECO:0000256" key="3">
    <source>
        <dbReference type="ARBA" id="ARBA00012787"/>
    </source>
</evidence>
<dbReference type="NCBIfam" id="TIGR00431">
    <property type="entry name" value="TruB"/>
    <property type="match status" value="1"/>
</dbReference>
<dbReference type="InterPro" id="IPR002501">
    <property type="entry name" value="PsdUridine_synth_N"/>
</dbReference>
<dbReference type="GO" id="GO:0005634">
    <property type="term" value="C:nucleus"/>
    <property type="evidence" value="ECO:0007669"/>
    <property type="project" value="TreeGrafter"/>
</dbReference>
<evidence type="ECO:0000313" key="8">
    <source>
        <dbReference type="EMBL" id="KAF2639755.1"/>
    </source>
</evidence>
<evidence type="ECO:0000256" key="2">
    <source>
        <dbReference type="ARBA" id="ARBA00008999"/>
    </source>
</evidence>
<comment type="catalytic activity">
    <reaction evidence="1">
        <text>a uridine in mRNA = a pseudouridine in mRNA</text>
        <dbReference type="Rhea" id="RHEA:56644"/>
        <dbReference type="Rhea" id="RHEA-COMP:14658"/>
        <dbReference type="Rhea" id="RHEA-COMP:14659"/>
        <dbReference type="ChEBI" id="CHEBI:65314"/>
        <dbReference type="ChEBI" id="CHEBI:65315"/>
    </reaction>
</comment>
<dbReference type="HAMAP" id="MF_01080">
    <property type="entry name" value="TruB_bact"/>
    <property type="match status" value="1"/>
</dbReference>
<evidence type="ECO:0000256" key="1">
    <source>
        <dbReference type="ARBA" id="ARBA00001166"/>
    </source>
</evidence>
<dbReference type="Pfam" id="PF01509">
    <property type="entry name" value="TruB_N"/>
    <property type="match status" value="1"/>
</dbReference>
<proteinExistence type="inferred from homology"/>
<gene>
    <name evidence="8" type="ORF">P280DRAFT_550441</name>
</gene>
<name>A0A6A6RX82_9PLEO</name>
<feature type="domain" description="Pseudouridine synthase II N-terminal" evidence="7">
    <location>
        <begin position="96"/>
        <end position="233"/>
    </location>
</feature>
<dbReference type="Proteomes" id="UP000799753">
    <property type="component" value="Unassembled WGS sequence"/>
</dbReference>
<evidence type="ECO:0000256" key="4">
    <source>
        <dbReference type="ARBA" id="ARBA00022694"/>
    </source>
</evidence>
<dbReference type="EC" id="5.4.99.25" evidence="3"/>
<dbReference type="PANTHER" id="PTHR13767">
    <property type="entry name" value="TRNA-PSEUDOURIDINE SYNTHASE"/>
    <property type="match status" value="1"/>
</dbReference>
<sequence length="385" mass="42695">MQSPRIIGDHIEDKVSPQLPKSMALPGLLLEGIFAITKPTTVTTPQILLDLQCIFAASSTFAPLLADARRKRAEQQAHQPPGQKLKDEEKDGRFFKMGHGGTLDPMASGVLIIGLGRGTKQLSNFLSCTKTYETVVLFGVSTDTYDIDGTVLEEAVSRHVDVELVKSQLGQFMGRFRQMPPIYSALKINGIKACEYVRQGKELPRELEDREVNVEECELLDFMEAGTHAYRHRTSSSIAAPTSAARIKLTVSSGFYVRSFAHDLGVACGTVATMAALHRSRQASFTTASLPESSEIFTAVTYEDLNAGEEIWGPKISTQLSAWMEKNTARKGNPRDPGRPQCSDDVPRRRFRGEWLADTRKERIKQQGGRTKGKHNSKPQLRPEY</sequence>
<dbReference type="EMBL" id="MU006786">
    <property type="protein sequence ID" value="KAF2639755.1"/>
    <property type="molecule type" value="Genomic_DNA"/>
</dbReference>
<dbReference type="InterPro" id="IPR020103">
    <property type="entry name" value="PsdUridine_synth_cat_dom_sf"/>
</dbReference>